<dbReference type="SUPFAM" id="SSF64307">
    <property type="entry name" value="SirA-like"/>
    <property type="match status" value="1"/>
</dbReference>
<feature type="domain" description="UPF0033" evidence="1">
    <location>
        <begin position="5"/>
        <end position="72"/>
    </location>
</feature>
<evidence type="ECO:0000259" key="1">
    <source>
        <dbReference type="Pfam" id="PF01206"/>
    </source>
</evidence>
<sequence length="73" mass="8200">MEIQSLDLREQRCPMALLLAKRACALLEHGQPIALYVTDAGALRDIPRYLQQHGFVVEHQQSDGTTVLKVTKL</sequence>
<reference evidence="2" key="1">
    <citation type="submission" date="2021-12" db="EMBL/GenBank/DDBJ databases">
        <title>Enterovibrio ZSDZ35 sp. nov. and Enterovibrio ZSDZ42 sp. nov., isolated from coastal seawater in Qingdao.</title>
        <authorList>
            <person name="Zhang P."/>
        </authorList>
    </citation>
    <scope>NUCLEOTIDE SEQUENCE</scope>
    <source>
        <strain evidence="2">ZSDZ35</strain>
    </source>
</reference>
<evidence type="ECO:0000313" key="2">
    <source>
        <dbReference type="EMBL" id="MDD1784148.1"/>
    </source>
</evidence>
<protein>
    <submittedName>
        <fullName evidence="2">Sulfurtransferase TusA family protein</fullName>
    </submittedName>
</protein>
<accession>A0ABT5QT44</accession>
<keyword evidence="3" id="KW-1185">Reference proteome</keyword>
<dbReference type="Proteomes" id="UP001149821">
    <property type="component" value="Unassembled WGS sequence"/>
</dbReference>
<dbReference type="InterPro" id="IPR001455">
    <property type="entry name" value="TusA-like"/>
</dbReference>
<gene>
    <name evidence="2" type="ORF">LRP49_23520</name>
</gene>
<dbReference type="EMBL" id="JAJUBB010000030">
    <property type="protein sequence ID" value="MDD1784148.1"/>
    <property type="molecule type" value="Genomic_DNA"/>
</dbReference>
<dbReference type="CDD" id="cd00291">
    <property type="entry name" value="SirA_YedF_YeeD"/>
    <property type="match status" value="1"/>
</dbReference>
<comment type="caution">
    <text evidence="2">The sequence shown here is derived from an EMBL/GenBank/DDBJ whole genome shotgun (WGS) entry which is preliminary data.</text>
</comment>
<dbReference type="InterPro" id="IPR036868">
    <property type="entry name" value="TusA-like_sf"/>
</dbReference>
<name>A0ABT5QT44_9GAMM</name>
<organism evidence="2 3">
    <name type="scientific">Enterovibrio qingdaonensis</name>
    <dbReference type="NCBI Taxonomy" id="2899818"/>
    <lineage>
        <taxon>Bacteria</taxon>
        <taxon>Pseudomonadati</taxon>
        <taxon>Pseudomonadota</taxon>
        <taxon>Gammaproteobacteria</taxon>
        <taxon>Vibrionales</taxon>
        <taxon>Vibrionaceae</taxon>
        <taxon>Enterovibrio</taxon>
    </lineage>
</organism>
<dbReference type="Pfam" id="PF01206">
    <property type="entry name" value="TusA"/>
    <property type="match status" value="1"/>
</dbReference>
<dbReference type="RefSeq" id="WP_274145884.1">
    <property type="nucleotide sequence ID" value="NZ_JAJUBB010000030.1"/>
</dbReference>
<dbReference type="Gene3D" id="3.30.110.40">
    <property type="entry name" value="TusA-like domain"/>
    <property type="match status" value="1"/>
</dbReference>
<proteinExistence type="predicted"/>
<evidence type="ECO:0000313" key="3">
    <source>
        <dbReference type="Proteomes" id="UP001149821"/>
    </source>
</evidence>